<accession>A0A831W8I8</accession>
<evidence type="ECO:0000256" key="5">
    <source>
        <dbReference type="ARBA" id="ARBA00022475"/>
    </source>
</evidence>
<dbReference type="PRINTS" id="PR01853">
    <property type="entry name" value="YAJCTRNLCASE"/>
</dbReference>
<feature type="transmembrane region" description="Helical" evidence="11">
    <location>
        <begin position="27"/>
        <end position="44"/>
    </location>
</feature>
<dbReference type="AlphaFoldDB" id="A0A831W8I8"/>
<dbReference type="SMART" id="SM01323">
    <property type="entry name" value="YajC"/>
    <property type="match status" value="1"/>
</dbReference>
<evidence type="ECO:0000256" key="3">
    <source>
        <dbReference type="ARBA" id="ARBA00014962"/>
    </source>
</evidence>
<keyword evidence="5" id="KW-1003">Cell membrane</keyword>
<evidence type="ECO:0000256" key="2">
    <source>
        <dbReference type="ARBA" id="ARBA00006742"/>
    </source>
</evidence>
<evidence type="ECO:0000313" key="12">
    <source>
        <dbReference type="EMBL" id="HEB95810.1"/>
    </source>
</evidence>
<dbReference type="PANTHER" id="PTHR33909">
    <property type="entry name" value="SEC TRANSLOCON ACCESSORY COMPLEX SUBUNIT YAJC"/>
    <property type="match status" value="1"/>
</dbReference>
<proteinExistence type="inferred from homology"/>
<organism evidence="12">
    <name type="scientific">Sedimenticola thiotaurini</name>
    <dbReference type="NCBI Taxonomy" id="1543721"/>
    <lineage>
        <taxon>Bacteria</taxon>
        <taxon>Pseudomonadati</taxon>
        <taxon>Pseudomonadota</taxon>
        <taxon>Gammaproteobacteria</taxon>
        <taxon>Chromatiales</taxon>
        <taxon>Sedimenticolaceae</taxon>
        <taxon>Sedimenticola</taxon>
    </lineage>
</organism>
<dbReference type="InterPro" id="IPR003849">
    <property type="entry name" value="Preprotein_translocase_YajC"/>
</dbReference>
<evidence type="ECO:0000256" key="7">
    <source>
        <dbReference type="ARBA" id="ARBA00022927"/>
    </source>
</evidence>
<keyword evidence="9" id="KW-0811">Translocation</keyword>
<keyword evidence="10 11" id="KW-0472">Membrane</keyword>
<comment type="caution">
    <text evidence="12">The sequence shown here is derived from an EMBL/GenBank/DDBJ whole genome shotgun (WGS) entry which is preliminary data.</text>
</comment>
<dbReference type="Pfam" id="PF02699">
    <property type="entry name" value="YajC"/>
    <property type="match status" value="1"/>
</dbReference>
<comment type="similarity">
    <text evidence="2">Belongs to the YajC family.</text>
</comment>
<dbReference type="NCBIfam" id="TIGR00739">
    <property type="entry name" value="yajC"/>
    <property type="match status" value="1"/>
</dbReference>
<keyword evidence="8 11" id="KW-1133">Transmembrane helix</keyword>
<keyword evidence="7" id="KW-0653">Protein transport</keyword>
<dbReference type="EMBL" id="DRKP01000059">
    <property type="protein sequence ID" value="HEB95810.1"/>
    <property type="molecule type" value="Genomic_DNA"/>
</dbReference>
<evidence type="ECO:0000256" key="10">
    <source>
        <dbReference type="ARBA" id="ARBA00023136"/>
    </source>
</evidence>
<protein>
    <recommendedName>
        <fullName evidence="3">Sec translocon accessory complex subunit YajC</fullName>
    </recommendedName>
</protein>
<evidence type="ECO:0000256" key="1">
    <source>
        <dbReference type="ARBA" id="ARBA00004162"/>
    </source>
</evidence>
<name>A0A831W8I8_9GAMM</name>
<dbReference type="PANTHER" id="PTHR33909:SF1">
    <property type="entry name" value="SEC TRANSLOCON ACCESSORY COMPLEX SUBUNIT YAJC"/>
    <property type="match status" value="1"/>
</dbReference>
<comment type="subcellular location">
    <subcellularLocation>
        <location evidence="1">Cell membrane</location>
        <topology evidence="1">Single-pass membrane protein</topology>
    </subcellularLocation>
</comment>
<sequence length="112" mass="12012">MSFFISDAMAQAASGGGAAGQPGLEGLILPIGLIVLLYFLMIRPQMKRQKEHKKLVEALAKGDEVQTEGGMMGKIVDIGDNFVKLEVAEGTVITLRRQSIVAVMPKGTLKEL</sequence>
<reference evidence="12" key="1">
    <citation type="journal article" date="2020" name="mSystems">
        <title>Genome- and Community-Level Interaction Insights into Carbon Utilization and Element Cycling Functions of Hydrothermarchaeota in Hydrothermal Sediment.</title>
        <authorList>
            <person name="Zhou Z."/>
            <person name="Liu Y."/>
            <person name="Xu W."/>
            <person name="Pan J."/>
            <person name="Luo Z.H."/>
            <person name="Li M."/>
        </authorList>
    </citation>
    <scope>NUCLEOTIDE SEQUENCE [LARGE SCALE GENOMIC DNA]</scope>
    <source>
        <strain evidence="12">HyVt-443</strain>
    </source>
</reference>
<evidence type="ECO:0000256" key="4">
    <source>
        <dbReference type="ARBA" id="ARBA00022448"/>
    </source>
</evidence>
<dbReference type="GO" id="GO:0015031">
    <property type="term" value="P:protein transport"/>
    <property type="evidence" value="ECO:0007669"/>
    <property type="project" value="UniProtKB-KW"/>
</dbReference>
<evidence type="ECO:0000256" key="6">
    <source>
        <dbReference type="ARBA" id="ARBA00022692"/>
    </source>
</evidence>
<evidence type="ECO:0000256" key="8">
    <source>
        <dbReference type="ARBA" id="ARBA00022989"/>
    </source>
</evidence>
<keyword evidence="6 11" id="KW-0812">Transmembrane</keyword>
<keyword evidence="4" id="KW-0813">Transport</keyword>
<evidence type="ECO:0000256" key="11">
    <source>
        <dbReference type="SAM" id="Phobius"/>
    </source>
</evidence>
<dbReference type="Proteomes" id="UP000886251">
    <property type="component" value="Unassembled WGS sequence"/>
</dbReference>
<evidence type="ECO:0000256" key="9">
    <source>
        <dbReference type="ARBA" id="ARBA00023010"/>
    </source>
</evidence>
<dbReference type="GO" id="GO:0005886">
    <property type="term" value="C:plasma membrane"/>
    <property type="evidence" value="ECO:0007669"/>
    <property type="project" value="UniProtKB-SubCell"/>
</dbReference>
<gene>
    <name evidence="12" type="primary">yajC</name>
    <name evidence="12" type="ORF">ENI96_05205</name>
</gene>